<dbReference type="Gene3D" id="2.60.120.620">
    <property type="entry name" value="q2cbj1_9rhob like domain"/>
    <property type="match status" value="1"/>
</dbReference>
<proteinExistence type="predicted"/>
<accession>A0AAD6X935</accession>
<dbReference type="AlphaFoldDB" id="A0AAD6X935"/>
<feature type="domain" description="Prolyl 4-hydroxylase alpha subunit Fe(2+) 2OG dioxygenase" evidence="1">
    <location>
        <begin position="126"/>
        <end position="218"/>
    </location>
</feature>
<dbReference type="Pfam" id="PF13640">
    <property type="entry name" value="2OG-FeII_Oxy_3"/>
    <property type="match status" value="1"/>
</dbReference>
<dbReference type="Proteomes" id="UP001218188">
    <property type="component" value="Unassembled WGS sequence"/>
</dbReference>
<dbReference type="PANTHER" id="PTHR33099">
    <property type="entry name" value="FE2OG DIOXYGENASE DOMAIN-CONTAINING PROTEIN"/>
    <property type="match status" value="1"/>
</dbReference>
<evidence type="ECO:0000313" key="2">
    <source>
        <dbReference type="EMBL" id="KAJ7039441.1"/>
    </source>
</evidence>
<comment type="caution">
    <text evidence="2">The sequence shown here is derived from an EMBL/GenBank/DDBJ whole genome shotgun (WGS) entry which is preliminary data.</text>
</comment>
<gene>
    <name evidence="2" type="ORF">C8F04DRAFT_996978</name>
</gene>
<dbReference type="PANTHER" id="PTHR33099:SF14">
    <property type="entry name" value="PROLYL 4-HYDROXYLASE ALPHA SUBUNIT FE(2+) 2OG DIOXYGENASE DOMAIN-CONTAINING PROTEIN"/>
    <property type="match status" value="1"/>
</dbReference>
<organism evidence="2 3">
    <name type="scientific">Mycena alexandri</name>
    <dbReference type="NCBI Taxonomy" id="1745969"/>
    <lineage>
        <taxon>Eukaryota</taxon>
        <taxon>Fungi</taxon>
        <taxon>Dikarya</taxon>
        <taxon>Basidiomycota</taxon>
        <taxon>Agaricomycotina</taxon>
        <taxon>Agaricomycetes</taxon>
        <taxon>Agaricomycetidae</taxon>
        <taxon>Agaricales</taxon>
        <taxon>Marasmiineae</taxon>
        <taxon>Mycenaceae</taxon>
        <taxon>Mycena</taxon>
    </lineage>
</organism>
<evidence type="ECO:0000259" key="1">
    <source>
        <dbReference type="Pfam" id="PF13640"/>
    </source>
</evidence>
<sequence>MDAKIAAVKKAIEGSSPICHGTCQIPLDQNILTYGMKEDGSARWVNLSTASPEQLDAVSEACQKATFGRNKEDVLDETYRKAGQMSAKDFKIGFNLEKSGVLDAVHAQLLEAFDGSDKRIDAELYKLNVYGKGSFFKAHKDTPRAENMFGSLVVVFPAAHVGGALLLRHGDKEEEFNSAGILSPFDASTVAYVAFYGDVEHEVSVVESGHRVTLTYNLYYAKKSSTKVHLSPSSTGTQLQFSLSALLADATFLPKGGILGFGLRYMYPVDKGTKLDAMKSLLKGADALLVRVCKDIGLDTSLKAVYSDRADGAIMLSRIPNLGGLDQVEGSIIKEMYDRVGGEIIEFSGDEYYSRDLEITEVTWITEMSSLIDLKAAYVHYGNEASLAYIYGDLALMVDIPAAEDRDATRTR</sequence>
<name>A0AAD6X935_9AGAR</name>
<keyword evidence="3" id="KW-1185">Reference proteome</keyword>
<dbReference type="EMBL" id="JARJCM010000027">
    <property type="protein sequence ID" value="KAJ7039441.1"/>
    <property type="molecule type" value="Genomic_DNA"/>
</dbReference>
<evidence type="ECO:0000313" key="3">
    <source>
        <dbReference type="Proteomes" id="UP001218188"/>
    </source>
</evidence>
<protein>
    <recommendedName>
        <fullName evidence="1">Prolyl 4-hydroxylase alpha subunit Fe(2+) 2OG dioxygenase domain-containing protein</fullName>
    </recommendedName>
</protein>
<dbReference type="InterPro" id="IPR044862">
    <property type="entry name" value="Pro_4_hyd_alph_FE2OG_OXY"/>
</dbReference>
<reference evidence="2" key="1">
    <citation type="submission" date="2023-03" db="EMBL/GenBank/DDBJ databases">
        <title>Massive genome expansion in bonnet fungi (Mycena s.s.) driven by repeated elements and novel gene families across ecological guilds.</title>
        <authorList>
            <consortium name="Lawrence Berkeley National Laboratory"/>
            <person name="Harder C.B."/>
            <person name="Miyauchi S."/>
            <person name="Viragh M."/>
            <person name="Kuo A."/>
            <person name="Thoen E."/>
            <person name="Andreopoulos B."/>
            <person name="Lu D."/>
            <person name="Skrede I."/>
            <person name="Drula E."/>
            <person name="Henrissat B."/>
            <person name="Morin E."/>
            <person name="Kohler A."/>
            <person name="Barry K."/>
            <person name="LaButti K."/>
            <person name="Morin E."/>
            <person name="Salamov A."/>
            <person name="Lipzen A."/>
            <person name="Mereny Z."/>
            <person name="Hegedus B."/>
            <person name="Baldrian P."/>
            <person name="Stursova M."/>
            <person name="Weitz H."/>
            <person name="Taylor A."/>
            <person name="Grigoriev I.V."/>
            <person name="Nagy L.G."/>
            <person name="Martin F."/>
            <person name="Kauserud H."/>
        </authorList>
    </citation>
    <scope>NUCLEOTIDE SEQUENCE</scope>
    <source>
        <strain evidence="2">CBHHK200</strain>
    </source>
</reference>